<keyword evidence="2" id="KW-1185">Reference proteome</keyword>
<gene>
    <name evidence="1" type="ORF">M430DRAFT_215613</name>
</gene>
<dbReference type="OrthoDB" id="6500128at2759"/>
<proteinExistence type="predicted"/>
<sequence length="112" mass="13008">MPTGYSRVIYHGDLYPIEEDLSSSTLNDHAEQVWAGADKHQRRALFWSTLKASRAFLAYCIFPRICLIGFKYAQPFLLTRMSTLQTTQKTRFQRLGSYGGFWTRLSWPCCCK</sequence>
<dbReference type="GeneID" id="36572615"/>
<dbReference type="InParanoid" id="A0A2T3B8X2"/>
<protein>
    <submittedName>
        <fullName evidence="1">Uncharacterized protein</fullName>
    </submittedName>
</protein>
<dbReference type="RefSeq" id="XP_024723328.1">
    <property type="nucleotide sequence ID" value="XM_024864534.1"/>
</dbReference>
<evidence type="ECO:0000313" key="2">
    <source>
        <dbReference type="Proteomes" id="UP000241818"/>
    </source>
</evidence>
<dbReference type="AlphaFoldDB" id="A0A2T3B8X2"/>
<name>A0A2T3B8X2_AMORE</name>
<reference evidence="1 2" key="1">
    <citation type="journal article" date="2018" name="New Phytol.">
        <title>Comparative genomics and transcriptomics depict ericoid mycorrhizal fungi as versatile saprotrophs and plant mutualists.</title>
        <authorList>
            <person name="Martino E."/>
            <person name="Morin E."/>
            <person name="Grelet G.A."/>
            <person name="Kuo A."/>
            <person name="Kohler A."/>
            <person name="Daghino S."/>
            <person name="Barry K.W."/>
            <person name="Cichocki N."/>
            <person name="Clum A."/>
            <person name="Dockter R.B."/>
            <person name="Hainaut M."/>
            <person name="Kuo R.C."/>
            <person name="LaButti K."/>
            <person name="Lindahl B.D."/>
            <person name="Lindquist E.A."/>
            <person name="Lipzen A."/>
            <person name="Khouja H.R."/>
            <person name="Magnuson J."/>
            <person name="Murat C."/>
            <person name="Ohm R.A."/>
            <person name="Singer S.W."/>
            <person name="Spatafora J.W."/>
            <person name="Wang M."/>
            <person name="Veneault-Fourrey C."/>
            <person name="Henrissat B."/>
            <person name="Grigoriev I.V."/>
            <person name="Martin F.M."/>
            <person name="Perotto S."/>
        </authorList>
    </citation>
    <scope>NUCLEOTIDE SEQUENCE [LARGE SCALE GENOMIC DNA]</scope>
    <source>
        <strain evidence="1 2">ATCC 22711</strain>
    </source>
</reference>
<dbReference type="EMBL" id="KZ679008">
    <property type="protein sequence ID" value="PSS23282.1"/>
    <property type="molecule type" value="Genomic_DNA"/>
</dbReference>
<evidence type="ECO:0000313" key="1">
    <source>
        <dbReference type="EMBL" id="PSS23282.1"/>
    </source>
</evidence>
<dbReference type="Proteomes" id="UP000241818">
    <property type="component" value="Unassembled WGS sequence"/>
</dbReference>
<dbReference type="STRING" id="857342.A0A2T3B8X2"/>
<accession>A0A2T3B8X2</accession>
<organism evidence="1 2">
    <name type="scientific">Amorphotheca resinae ATCC 22711</name>
    <dbReference type="NCBI Taxonomy" id="857342"/>
    <lineage>
        <taxon>Eukaryota</taxon>
        <taxon>Fungi</taxon>
        <taxon>Dikarya</taxon>
        <taxon>Ascomycota</taxon>
        <taxon>Pezizomycotina</taxon>
        <taxon>Leotiomycetes</taxon>
        <taxon>Helotiales</taxon>
        <taxon>Amorphothecaceae</taxon>
        <taxon>Amorphotheca</taxon>
    </lineage>
</organism>